<organism evidence="2 3">
    <name type="scientific">Mucilaginibacter roseus</name>
    <dbReference type="NCBI Taxonomy" id="1528868"/>
    <lineage>
        <taxon>Bacteria</taxon>
        <taxon>Pseudomonadati</taxon>
        <taxon>Bacteroidota</taxon>
        <taxon>Sphingobacteriia</taxon>
        <taxon>Sphingobacteriales</taxon>
        <taxon>Sphingobacteriaceae</taxon>
        <taxon>Mucilaginibacter</taxon>
    </lineage>
</organism>
<keyword evidence="3" id="KW-1185">Reference proteome</keyword>
<accession>A0ABS8U0E9</accession>
<sequence>MFFSPRKKTAALLWFAIICGSLFFASCENDLKKIKELSQQDIKPQELTTNAEITYSDSAHVKAVVFAPVLINHKIDTPYYEMPKGVKIVFYDKELKVINTLTSNYAISKDDNNRFELYKNVVSKNAQGDVFKSEELIWNAKTQLITSSQPVQILFANGNISNGTNFESNQDFSHYTMNQTTGIWNVDQKAIE</sequence>
<dbReference type="EMBL" id="JAJPWV010000002">
    <property type="protein sequence ID" value="MCD8740590.1"/>
    <property type="molecule type" value="Genomic_DNA"/>
</dbReference>
<dbReference type="Gene3D" id="2.60.450.10">
    <property type="entry name" value="Lipopolysaccharide (LPS) transport protein A like domain"/>
    <property type="match status" value="1"/>
</dbReference>
<evidence type="ECO:0000313" key="2">
    <source>
        <dbReference type="EMBL" id="MCD8740590.1"/>
    </source>
</evidence>
<evidence type="ECO:0000313" key="3">
    <source>
        <dbReference type="Proteomes" id="UP001199919"/>
    </source>
</evidence>
<reference evidence="2 3" key="1">
    <citation type="submission" date="2021-12" db="EMBL/GenBank/DDBJ databases">
        <title>Mucilaginibacter roseus genome.</title>
        <authorList>
            <person name="Ferreira J.R."/>
            <person name="Newman J.D."/>
        </authorList>
    </citation>
    <scope>NUCLEOTIDE SEQUENCE [LARGE SCALE GENOMIC DNA]</scope>
    <source>
        <strain evidence="2 3">LMG 28454</strain>
    </source>
</reference>
<dbReference type="InterPro" id="IPR026265">
    <property type="entry name" value="LptC"/>
</dbReference>
<protein>
    <submittedName>
        <fullName evidence="2">LPS export ABC transporter periplasmic protein LptC</fullName>
    </submittedName>
</protein>
<gene>
    <name evidence="2" type="primary">lptC</name>
    <name evidence="2" type="ORF">LT679_08270</name>
</gene>
<proteinExistence type="predicted"/>
<dbReference type="PROSITE" id="PS51257">
    <property type="entry name" value="PROKAR_LIPOPROTEIN"/>
    <property type="match status" value="1"/>
</dbReference>
<dbReference type="InterPro" id="IPR010664">
    <property type="entry name" value="LipoPS_assembly_LptC-rel"/>
</dbReference>
<evidence type="ECO:0000256" key="1">
    <source>
        <dbReference type="SAM" id="SignalP"/>
    </source>
</evidence>
<dbReference type="NCBIfam" id="TIGR04409">
    <property type="entry name" value="LptC_YrbK"/>
    <property type="match status" value="1"/>
</dbReference>
<name>A0ABS8U0E9_9SPHI</name>
<dbReference type="RefSeq" id="WP_232176981.1">
    <property type="nucleotide sequence ID" value="NZ_JAJPWV010000002.1"/>
</dbReference>
<comment type="caution">
    <text evidence="2">The sequence shown here is derived from an EMBL/GenBank/DDBJ whole genome shotgun (WGS) entry which is preliminary data.</text>
</comment>
<dbReference type="Proteomes" id="UP001199919">
    <property type="component" value="Unassembled WGS sequence"/>
</dbReference>
<keyword evidence="1" id="KW-0732">Signal</keyword>
<dbReference type="Pfam" id="PF06835">
    <property type="entry name" value="LptC"/>
    <property type="match status" value="1"/>
</dbReference>
<feature type="signal peptide" evidence="1">
    <location>
        <begin position="1"/>
        <end position="25"/>
    </location>
</feature>
<feature type="chain" id="PRO_5046112412" evidence="1">
    <location>
        <begin position="26"/>
        <end position="192"/>
    </location>
</feature>